<keyword evidence="1" id="KW-1133">Transmembrane helix</keyword>
<sequence length="200" mass="22241">MPRFVPVPVDAANSLTLFLGKRDFGISAIIVGLVATVVVAASVTASALALSTTVQTTQTINELSMTVTMALDKQATANSQIQGGLMLINQRIDLVQEQMDILWQLTQLGCEYKMPGLCVSSVQFENFTRAANLSKTLSRYMLQNWTMEFEQMLRELRVAILQVNSTRLDLSLTKGFSTWISSAFSYFKEWVWIGLFAVIL</sequence>
<dbReference type="AlphaFoldDB" id="A0A8C6N679"/>
<dbReference type="InterPro" id="IPR053368">
    <property type="entry name" value="Viral_Envelope_Glycoprotein"/>
</dbReference>
<keyword evidence="3" id="KW-1185">Reference proteome</keyword>
<dbReference type="GeneTree" id="ENSGT01150000287105"/>
<evidence type="ECO:0000256" key="1">
    <source>
        <dbReference type="SAM" id="Phobius"/>
    </source>
</evidence>
<dbReference type="PANTHER" id="PTHR37874">
    <property type="entry name" value="RIKEN CDNA 1500011B03 GENE-RELATED"/>
    <property type="match status" value="1"/>
</dbReference>
<name>A0A8C6N679_MUSSI</name>
<evidence type="ECO:0000313" key="3">
    <source>
        <dbReference type="Proteomes" id="UP000694415"/>
    </source>
</evidence>
<evidence type="ECO:0000313" key="2">
    <source>
        <dbReference type="Ensembl" id="ENSMSIP00000038582.1"/>
    </source>
</evidence>
<protein>
    <recommendedName>
        <fullName evidence="4">Retroviral envelope protein GP41-like domain-containing protein</fullName>
    </recommendedName>
</protein>
<dbReference type="Proteomes" id="UP000694415">
    <property type="component" value="Unplaced"/>
</dbReference>
<organism evidence="2 3">
    <name type="scientific">Mus spicilegus</name>
    <name type="common">Mound-building mouse</name>
    <dbReference type="NCBI Taxonomy" id="10103"/>
    <lineage>
        <taxon>Eukaryota</taxon>
        <taxon>Metazoa</taxon>
        <taxon>Chordata</taxon>
        <taxon>Craniata</taxon>
        <taxon>Vertebrata</taxon>
        <taxon>Euteleostomi</taxon>
        <taxon>Mammalia</taxon>
        <taxon>Eutheria</taxon>
        <taxon>Euarchontoglires</taxon>
        <taxon>Glires</taxon>
        <taxon>Rodentia</taxon>
        <taxon>Myomorpha</taxon>
        <taxon>Muroidea</taxon>
        <taxon>Muridae</taxon>
        <taxon>Murinae</taxon>
        <taxon>Mus</taxon>
        <taxon>Mus</taxon>
    </lineage>
</organism>
<keyword evidence="1" id="KW-0812">Transmembrane</keyword>
<accession>A0A8C6N679</accession>
<proteinExistence type="predicted"/>
<feature type="transmembrane region" description="Helical" evidence="1">
    <location>
        <begin position="24"/>
        <end position="50"/>
    </location>
</feature>
<dbReference type="PANTHER" id="PTHR37874:SF2">
    <property type="entry name" value="GENE 8113-RELATED"/>
    <property type="match status" value="1"/>
</dbReference>
<evidence type="ECO:0008006" key="4">
    <source>
        <dbReference type="Google" id="ProtNLM"/>
    </source>
</evidence>
<reference evidence="2" key="2">
    <citation type="submission" date="2025-09" db="UniProtKB">
        <authorList>
            <consortium name="Ensembl"/>
        </authorList>
    </citation>
    <scope>IDENTIFICATION</scope>
</reference>
<keyword evidence="1" id="KW-0472">Membrane</keyword>
<dbReference type="Ensembl" id="ENSMSIT00000048655.1">
    <property type="protein sequence ID" value="ENSMSIP00000038582.1"/>
    <property type="gene ID" value="ENSMSIG00000032132.1"/>
</dbReference>
<reference evidence="2" key="1">
    <citation type="submission" date="2025-08" db="UniProtKB">
        <authorList>
            <consortium name="Ensembl"/>
        </authorList>
    </citation>
    <scope>IDENTIFICATION</scope>
</reference>